<organism evidence="8 9">
    <name type="scientific">Nonomuraea maheshkhaliensis</name>
    <dbReference type="NCBI Taxonomy" id="419590"/>
    <lineage>
        <taxon>Bacteria</taxon>
        <taxon>Bacillati</taxon>
        <taxon>Actinomycetota</taxon>
        <taxon>Actinomycetes</taxon>
        <taxon>Streptosporangiales</taxon>
        <taxon>Streptosporangiaceae</taxon>
        <taxon>Nonomuraea</taxon>
    </lineage>
</organism>
<gene>
    <name evidence="8" type="ORF">GCM10009733_058400</name>
</gene>
<dbReference type="Gene3D" id="1.20.1250.20">
    <property type="entry name" value="MFS general substrate transporter like domains"/>
    <property type="match status" value="1"/>
</dbReference>
<dbReference type="Pfam" id="PF07690">
    <property type="entry name" value="MFS_1"/>
    <property type="match status" value="1"/>
</dbReference>
<dbReference type="Proteomes" id="UP001500064">
    <property type="component" value="Unassembled WGS sequence"/>
</dbReference>
<evidence type="ECO:0000313" key="9">
    <source>
        <dbReference type="Proteomes" id="UP001500064"/>
    </source>
</evidence>
<keyword evidence="4 7" id="KW-0812">Transmembrane</keyword>
<dbReference type="EMBL" id="BAAAMU010000048">
    <property type="protein sequence ID" value="GAA1653392.1"/>
    <property type="molecule type" value="Genomic_DNA"/>
</dbReference>
<reference evidence="8 9" key="1">
    <citation type="journal article" date="2019" name="Int. J. Syst. Evol. Microbiol.">
        <title>The Global Catalogue of Microorganisms (GCM) 10K type strain sequencing project: providing services to taxonomists for standard genome sequencing and annotation.</title>
        <authorList>
            <consortium name="The Broad Institute Genomics Platform"/>
            <consortium name="The Broad Institute Genome Sequencing Center for Infectious Disease"/>
            <person name="Wu L."/>
            <person name="Ma J."/>
        </authorList>
    </citation>
    <scope>NUCLEOTIDE SEQUENCE [LARGE SCALE GENOMIC DNA]</scope>
    <source>
        <strain evidence="8 9">JCM 13929</strain>
    </source>
</reference>
<sequence length="424" mass="44402">MHRVARAAEDEDERRRRRRWPLLTAVAVDSVGAGLYLPLSLLYFLKVTDLDLATIGLLVSATTALTLPVPIVVGRLADRFGPRLVVAGGQALQGAGFLLYLTVSGAGSLVVAVLVTMAGSRVYWSSIFTLIADHADHTGAGEAKDHWYARTGMIREAGAGGGALLASALLAFDSTGVYDGLILGSALAFLAAALLVVLAVPALPHTRPPADGPSGHRALLRDRPYLALIGTCTIFALCSTFLALSLPVYVVQGLSGPDWVPGPLLAMNTLLLATCTASLTRFVRRHGTRARALTWAGALWALWCALSAAAVLLPAQALVPYLVVVVVVYTAAEMISGPATNALAADAAPAGSRGTYLAAFQYSFAIANIVAPGLFGLLFSRHHQLPWLVVGLLATLGAVLMPRLERRLPQERQPAGAGVPESSA</sequence>
<feature type="transmembrane region" description="Helical" evidence="7">
    <location>
        <begin position="319"/>
        <end position="344"/>
    </location>
</feature>
<dbReference type="InterPro" id="IPR011701">
    <property type="entry name" value="MFS"/>
</dbReference>
<keyword evidence="3" id="KW-1003">Cell membrane</keyword>
<dbReference type="PANTHER" id="PTHR23517">
    <property type="entry name" value="RESISTANCE PROTEIN MDTM, PUTATIVE-RELATED-RELATED"/>
    <property type="match status" value="1"/>
</dbReference>
<evidence type="ECO:0000256" key="3">
    <source>
        <dbReference type="ARBA" id="ARBA00022475"/>
    </source>
</evidence>
<accession>A0ABN2FNF3</accession>
<dbReference type="InterPro" id="IPR050171">
    <property type="entry name" value="MFS_Transporters"/>
</dbReference>
<proteinExistence type="predicted"/>
<feature type="transmembrane region" description="Helical" evidence="7">
    <location>
        <begin position="20"/>
        <end position="45"/>
    </location>
</feature>
<keyword evidence="5 7" id="KW-1133">Transmembrane helix</keyword>
<feature type="transmembrane region" description="Helical" evidence="7">
    <location>
        <begin position="385"/>
        <end position="404"/>
    </location>
</feature>
<comment type="caution">
    <text evidence="8">The sequence shown here is derived from an EMBL/GenBank/DDBJ whole genome shotgun (WGS) entry which is preliminary data.</text>
</comment>
<evidence type="ECO:0000256" key="7">
    <source>
        <dbReference type="SAM" id="Phobius"/>
    </source>
</evidence>
<evidence type="ECO:0000313" key="8">
    <source>
        <dbReference type="EMBL" id="GAA1653392.1"/>
    </source>
</evidence>
<protein>
    <submittedName>
        <fullName evidence="8">MFS transporter</fullName>
    </submittedName>
</protein>
<keyword evidence="9" id="KW-1185">Reference proteome</keyword>
<evidence type="ECO:0000256" key="6">
    <source>
        <dbReference type="ARBA" id="ARBA00023136"/>
    </source>
</evidence>
<feature type="transmembrane region" description="Helical" evidence="7">
    <location>
        <begin position="262"/>
        <end position="280"/>
    </location>
</feature>
<evidence type="ECO:0000256" key="2">
    <source>
        <dbReference type="ARBA" id="ARBA00022448"/>
    </source>
</evidence>
<evidence type="ECO:0000256" key="5">
    <source>
        <dbReference type="ARBA" id="ARBA00022989"/>
    </source>
</evidence>
<dbReference type="InterPro" id="IPR036259">
    <property type="entry name" value="MFS_trans_sf"/>
</dbReference>
<name>A0ABN2FNF3_9ACTN</name>
<feature type="transmembrane region" description="Helical" evidence="7">
    <location>
        <begin position="181"/>
        <end position="204"/>
    </location>
</feature>
<dbReference type="PANTHER" id="PTHR23517:SF2">
    <property type="entry name" value="MULTIDRUG RESISTANCE PROTEIN MDTH"/>
    <property type="match status" value="1"/>
</dbReference>
<evidence type="ECO:0000256" key="1">
    <source>
        <dbReference type="ARBA" id="ARBA00004651"/>
    </source>
</evidence>
<feature type="transmembrane region" description="Helical" evidence="7">
    <location>
        <begin position="356"/>
        <end position="379"/>
    </location>
</feature>
<feature type="transmembrane region" description="Helical" evidence="7">
    <location>
        <begin position="57"/>
        <end position="77"/>
    </location>
</feature>
<keyword evidence="6 7" id="KW-0472">Membrane</keyword>
<keyword evidence="2" id="KW-0813">Transport</keyword>
<feature type="transmembrane region" description="Helical" evidence="7">
    <location>
        <begin position="97"/>
        <end position="118"/>
    </location>
</feature>
<feature type="transmembrane region" description="Helical" evidence="7">
    <location>
        <begin position="292"/>
        <end position="313"/>
    </location>
</feature>
<dbReference type="SUPFAM" id="SSF103473">
    <property type="entry name" value="MFS general substrate transporter"/>
    <property type="match status" value="1"/>
</dbReference>
<comment type="subcellular location">
    <subcellularLocation>
        <location evidence="1">Cell membrane</location>
        <topology evidence="1">Multi-pass membrane protein</topology>
    </subcellularLocation>
</comment>
<feature type="transmembrane region" description="Helical" evidence="7">
    <location>
        <begin position="225"/>
        <end position="250"/>
    </location>
</feature>
<evidence type="ECO:0000256" key="4">
    <source>
        <dbReference type="ARBA" id="ARBA00022692"/>
    </source>
</evidence>